<dbReference type="Gene3D" id="3.40.50.720">
    <property type="entry name" value="NAD(P)-binding Rossmann-like Domain"/>
    <property type="match status" value="1"/>
</dbReference>
<sequence>MDTFQQWELPGAGLARLAQRTLPLPAPQAGEILIRTEAVALNYRDAEIAEHGMGYALSYPHTPASDLAGRVVAVGPGVTRFAVGQRVLSAFIPGWIDGAPLPWSQAPSRGAPLPGVLAQYVAGPADGYVSAPSALSAVEASTLPVAGLTAWMALVEQGRLHAGQTVVVQGTGGVSLFALQLAVAHGANVIVVSGSDDKLARALALGARHGINRRQMPDWQRQVLALTAGRGADHILEMAGGDNVERSLQAVAQGGRISLIGLLEADRFTLPVVPLIGSRASITGIAVGSRRALEDLVRTVDLLDIRPVIEAVYPFEHAPQAFAHLQRGAFGKVVIEAGT</sequence>
<name>A0ABW9WK77_9BURK</name>
<dbReference type="CDD" id="cd08276">
    <property type="entry name" value="MDR7"/>
    <property type="match status" value="1"/>
</dbReference>
<dbReference type="PANTHER" id="PTHR45033:SF2">
    <property type="entry name" value="ZINC-TYPE ALCOHOL DEHYDROGENASE-LIKE PROTEIN C1773.06C"/>
    <property type="match status" value="1"/>
</dbReference>
<dbReference type="Pfam" id="PF00107">
    <property type="entry name" value="ADH_zinc_N"/>
    <property type="match status" value="1"/>
</dbReference>
<dbReference type="InterPro" id="IPR011032">
    <property type="entry name" value="GroES-like_sf"/>
</dbReference>
<dbReference type="InterPro" id="IPR052711">
    <property type="entry name" value="Zinc_ADH-like"/>
</dbReference>
<comment type="caution">
    <text evidence="2">The sequence shown here is derived from an EMBL/GenBank/DDBJ whole genome shotgun (WGS) entry which is preliminary data.</text>
</comment>
<keyword evidence="3" id="KW-1185">Reference proteome</keyword>
<gene>
    <name evidence="2" type="ORF">GTP55_15095</name>
</gene>
<dbReference type="Gene3D" id="3.90.180.10">
    <property type="entry name" value="Medium-chain alcohol dehydrogenases, catalytic domain"/>
    <property type="match status" value="1"/>
</dbReference>
<dbReference type="Pfam" id="PF08240">
    <property type="entry name" value="ADH_N"/>
    <property type="match status" value="1"/>
</dbReference>
<dbReference type="SUPFAM" id="SSF50129">
    <property type="entry name" value="GroES-like"/>
    <property type="match status" value="1"/>
</dbReference>
<accession>A0ABW9WK77</accession>
<feature type="domain" description="Enoyl reductase (ER)" evidence="1">
    <location>
        <begin position="12"/>
        <end position="335"/>
    </location>
</feature>
<organism evidence="2 3">
    <name type="scientific">Duganella margarita</name>
    <dbReference type="NCBI Taxonomy" id="2692170"/>
    <lineage>
        <taxon>Bacteria</taxon>
        <taxon>Pseudomonadati</taxon>
        <taxon>Pseudomonadota</taxon>
        <taxon>Betaproteobacteria</taxon>
        <taxon>Burkholderiales</taxon>
        <taxon>Oxalobacteraceae</taxon>
        <taxon>Telluria group</taxon>
        <taxon>Duganella</taxon>
    </lineage>
</organism>
<dbReference type="EMBL" id="WWCS01000009">
    <property type="protein sequence ID" value="MYN40699.1"/>
    <property type="molecule type" value="Genomic_DNA"/>
</dbReference>
<protein>
    <submittedName>
        <fullName evidence="2">Zinc-binding dehydrogenase</fullName>
    </submittedName>
</protein>
<dbReference type="SUPFAM" id="SSF51735">
    <property type="entry name" value="NAD(P)-binding Rossmann-fold domains"/>
    <property type="match status" value="1"/>
</dbReference>
<dbReference type="InterPro" id="IPR020843">
    <property type="entry name" value="ER"/>
</dbReference>
<evidence type="ECO:0000313" key="2">
    <source>
        <dbReference type="EMBL" id="MYN40699.1"/>
    </source>
</evidence>
<dbReference type="PANTHER" id="PTHR45033">
    <property type="match status" value="1"/>
</dbReference>
<proteinExistence type="predicted"/>
<dbReference type="Proteomes" id="UP000466332">
    <property type="component" value="Unassembled WGS sequence"/>
</dbReference>
<dbReference type="InterPro" id="IPR036291">
    <property type="entry name" value="NAD(P)-bd_dom_sf"/>
</dbReference>
<dbReference type="InterPro" id="IPR013154">
    <property type="entry name" value="ADH-like_N"/>
</dbReference>
<dbReference type="InterPro" id="IPR013149">
    <property type="entry name" value="ADH-like_C"/>
</dbReference>
<dbReference type="SMART" id="SM00829">
    <property type="entry name" value="PKS_ER"/>
    <property type="match status" value="1"/>
</dbReference>
<reference evidence="2 3" key="1">
    <citation type="submission" date="2019-12" db="EMBL/GenBank/DDBJ databases">
        <title>Novel species isolated from a subtropical stream in China.</title>
        <authorList>
            <person name="Lu H."/>
        </authorList>
    </citation>
    <scope>NUCLEOTIDE SEQUENCE [LARGE SCALE GENOMIC DNA]</scope>
    <source>
        <strain evidence="2 3">FT109W</strain>
    </source>
</reference>
<evidence type="ECO:0000313" key="3">
    <source>
        <dbReference type="Proteomes" id="UP000466332"/>
    </source>
</evidence>
<dbReference type="RefSeq" id="WP_161045712.1">
    <property type="nucleotide sequence ID" value="NZ_WWCS01000009.1"/>
</dbReference>
<evidence type="ECO:0000259" key="1">
    <source>
        <dbReference type="SMART" id="SM00829"/>
    </source>
</evidence>